<sequence length="360" mass="42011">MNGVNFSISLVILPLLTSIFLWISRPFLFMQRYKMALWTSFFSCIWCLCWIGYPIFFPLGGETILLYVFFLMHLSLHRNCSTQENPSFSLSSMFVHYTFITGISIATSFRFQWILSCGAYLCLAYGLDIKNRWLWGVLIFLGGVSRVTLTLVCGIIYSCGTSFLFKPKRSSLEYIHWIQWIFGLLYVLSARSVQPSLYSILQGGIILGVMGVLFYKQNYAYGRFLVHMLSIQWMCCFIDNKFFLLVYLACMQWAHYIVYHDENRWITKNDAGIGSGILLGSCASGALWGMLHAVRYYRGIYYGEYILYVLCCVMYSKSIYSKLYRRKYNKYTFINVYTIFFGTLVWNIFNGFYLSQNILL</sequence>
<keyword evidence="3" id="KW-1185">Reference proteome</keyword>
<organism evidence="2 3">
    <name type="scientific">Holospora curviuscula</name>
    <dbReference type="NCBI Taxonomy" id="1082868"/>
    <lineage>
        <taxon>Bacteria</taxon>
        <taxon>Pseudomonadati</taxon>
        <taxon>Pseudomonadota</taxon>
        <taxon>Alphaproteobacteria</taxon>
        <taxon>Holosporales</taxon>
        <taxon>Holosporaceae</taxon>
        <taxon>Holospora</taxon>
    </lineage>
</organism>
<protein>
    <submittedName>
        <fullName evidence="2">Uncharacterized protein</fullName>
    </submittedName>
</protein>
<feature type="transmembrane region" description="Helical" evidence="1">
    <location>
        <begin position="59"/>
        <end position="76"/>
    </location>
</feature>
<keyword evidence="1" id="KW-0472">Membrane</keyword>
<feature type="transmembrane region" description="Helical" evidence="1">
    <location>
        <begin position="271"/>
        <end position="294"/>
    </location>
</feature>
<evidence type="ECO:0000313" key="3">
    <source>
        <dbReference type="Proteomes" id="UP000239425"/>
    </source>
</evidence>
<feature type="transmembrane region" description="Helical" evidence="1">
    <location>
        <begin position="88"/>
        <end position="105"/>
    </location>
</feature>
<evidence type="ECO:0000256" key="1">
    <source>
        <dbReference type="SAM" id="Phobius"/>
    </source>
</evidence>
<feature type="transmembrane region" description="Helical" evidence="1">
    <location>
        <begin position="300"/>
        <end position="320"/>
    </location>
</feature>
<accession>A0A2S5R777</accession>
<feature type="transmembrane region" description="Helical" evidence="1">
    <location>
        <begin position="197"/>
        <end position="215"/>
    </location>
</feature>
<keyword evidence="1" id="KW-0812">Transmembrane</keyword>
<dbReference type="EMBL" id="PHHC01000132">
    <property type="protein sequence ID" value="PPE03178.1"/>
    <property type="molecule type" value="Genomic_DNA"/>
</dbReference>
<dbReference type="OrthoDB" id="9826493at2"/>
<name>A0A2S5R777_9PROT</name>
<feature type="transmembrane region" description="Helical" evidence="1">
    <location>
        <begin position="332"/>
        <end position="354"/>
    </location>
</feature>
<feature type="transmembrane region" description="Helical" evidence="1">
    <location>
        <begin position="6"/>
        <end position="23"/>
    </location>
</feature>
<evidence type="ECO:0000313" key="2">
    <source>
        <dbReference type="EMBL" id="PPE03178.1"/>
    </source>
</evidence>
<keyword evidence="1" id="KW-1133">Transmembrane helix</keyword>
<dbReference type="AlphaFoldDB" id="A0A2S5R777"/>
<proteinExistence type="predicted"/>
<feature type="transmembrane region" description="Helical" evidence="1">
    <location>
        <begin position="134"/>
        <end position="158"/>
    </location>
</feature>
<comment type="caution">
    <text evidence="2">The sequence shown here is derived from an EMBL/GenBank/DDBJ whole genome shotgun (WGS) entry which is preliminary data.</text>
</comment>
<dbReference type="RefSeq" id="WP_104207292.1">
    <property type="nucleotide sequence ID" value="NZ_PHHC01000132.1"/>
</dbReference>
<gene>
    <name evidence="2" type="ORF">HCUR_01378</name>
</gene>
<reference evidence="2 3" key="1">
    <citation type="submission" date="2017-11" db="EMBL/GenBank/DDBJ databases">
        <title>Comparative genomic analysis of Holospora spp., intranuclear symbionts of paramecia.</title>
        <authorList>
            <person name="Garushyants S.K."/>
            <person name="Beliavskaya A."/>
            <person name="Malko D.B."/>
            <person name="Logacheva M.D."/>
            <person name="Rautian M.S."/>
            <person name="Gelfand M.S."/>
        </authorList>
    </citation>
    <scope>NUCLEOTIDE SEQUENCE [LARGE SCALE GENOMIC DNA]</scope>
    <source>
        <strain evidence="3">02AZ16</strain>
    </source>
</reference>
<feature type="transmembrane region" description="Helical" evidence="1">
    <location>
        <begin position="174"/>
        <end position="190"/>
    </location>
</feature>
<dbReference type="Proteomes" id="UP000239425">
    <property type="component" value="Unassembled WGS sequence"/>
</dbReference>